<dbReference type="PROSITE" id="PS00107">
    <property type="entry name" value="PROTEIN_KINASE_ATP"/>
    <property type="match status" value="1"/>
</dbReference>
<sequence>GALLMRTRIGVSFLDPLDDYELVQRIGCGTYGDVFKARNIRTSEMAAIKIVKLDPGDDITSIQQEITMMKECKHKNIVAYFGSYHRNTKLWICMEYCGGGSLQDIYHVTGPLKEKQIAFVCRETLQGLYHLHETGKMHRDIKGANILLTERGDVKLADFGVAAEISASVAKRKSFIGTPYWMAPEVAAVEKKGGYNHLCDIWAVGITAIELAELQPPMFDLHPMRALMLMSKSSFQPPRLKDKSKWSAAFQSFVKMALIKSPRKRPSAETLLQHPFVTQLLTRNLVIELLDIASNPELHSTHSLDDNELEVTPDKIQSAGKHLPVERTLSEEQCEDTHTHTQVCMYCMLCSLATLWALYYKRADCHGLPPTPQVHMGACFSKVFNGCPLKIHCAVTWIFPQSRDQYLILGAEEGVYTLNLNELHEDTLEKLFPQRCVWLYVMNNVLMAVSGKSSQLHAHSLTALFEQRGHLQKKHGSLSLNTNRFTERMSHRKFAISVKIPDTKGCRRCSVARNPYTDSTFLCGAVPSGLILLLWYEPLQKFMHLKVCTILRNFPFTICGKSYITQPMTTSVYVSNPKNKICNRYHGGLLAVQITQLDRDTVLIAEEKTVRIINMQGLPSKELSAEIIFDFTIETLVCLQDSVLAFWKHGLKGRSFHSHEVTQEITDETRLFRVLGTNRDIILQSKPTDDPSALSNLYILTGHESSY</sequence>
<dbReference type="PROSITE" id="PS50219">
    <property type="entry name" value="CNH"/>
    <property type="match status" value="1"/>
</dbReference>
<dbReference type="GO" id="GO:0008349">
    <property type="term" value="F:MAP kinase kinase kinase kinase activity"/>
    <property type="evidence" value="ECO:0007669"/>
    <property type="project" value="InterPro"/>
</dbReference>
<evidence type="ECO:0000256" key="6">
    <source>
        <dbReference type="ARBA" id="ARBA00022679"/>
    </source>
</evidence>
<dbReference type="PROSITE" id="PS50011">
    <property type="entry name" value="PROTEIN_KINASE_DOM"/>
    <property type="match status" value="1"/>
</dbReference>
<proteinExistence type="inferred from homology"/>
<reference evidence="15" key="3">
    <citation type="submission" date="2025-09" db="UniProtKB">
        <authorList>
            <consortium name="Ensembl"/>
        </authorList>
    </citation>
    <scope>IDENTIFICATION</scope>
</reference>
<evidence type="ECO:0000256" key="1">
    <source>
        <dbReference type="ARBA" id="ARBA00001946"/>
    </source>
</evidence>
<dbReference type="PANTHER" id="PTHR48012:SF30">
    <property type="entry name" value="NON-SPECIFIC SERINE_THREONINE PROTEIN KINASE"/>
    <property type="match status" value="1"/>
</dbReference>
<dbReference type="AlphaFoldDB" id="A0A8C5HSS4"/>
<feature type="active site" description="Proton acceptor" evidence="10">
    <location>
        <position position="140"/>
    </location>
</feature>
<evidence type="ECO:0000256" key="4">
    <source>
        <dbReference type="ARBA" id="ARBA00022527"/>
    </source>
</evidence>
<dbReference type="FunFam" id="1.10.510.10:FF:000031">
    <property type="entry name" value="Mitogen-activated protein kinase kinase kinase kinase"/>
    <property type="match status" value="1"/>
</dbReference>
<dbReference type="InterPro" id="IPR017441">
    <property type="entry name" value="Protein_kinase_ATP_BS"/>
</dbReference>
<feature type="domain" description="Protein kinase" evidence="13">
    <location>
        <begin position="20"/>
        <end position="277"/>
    </location>
</feature>
<comment type="cofactor">
    <cofactor evidence="1">
        <name>Mg(2+)</name>
        <dbReference type="ChEBI" id="CHEBI:18420"/>
    </cofactor>
</comment>
<dbReference type="CDD" id="cd06613">
    <property type="entry name" value="STKc_MAP4K3_like"/>
    <property type="match status" value="1"/>
</dbReference>
<dbReference type="SMART" id="SM00220">
    <property type="entry name" value="S_TKc"/>
    <property type="match status" value="1"/>
</dbReference>
<evidence type="ECO:0000256" key="12">
    <source>
        <dbReference type="PROSITE-ProRule" id="PRU10141"/>
    </source>
</evidence>
<protein>
    <recommendedName>
        <fullName evidence="3">non-specific serine/threonine protein kinase</fullName>
        <ecNumber evidence="3">2.7.11.1</ecNumber>
    </recommendedName>
</protein>
<dbReference type="PIRSF" id="PIRSF038172">
    <property type="entry name" value="MAPKKKK"/>
    <property type="match status" value="1"/>
</dbReference>
<evidence type="ECO:0000256" key="11">
    <source>
        <dbReference type="PIRSR" id="PIRSR038172-2"/>
    </source>
</evidence>
<dbReference type="PANTHER" id="PTHR48012">
    <property type="entry name" value="STERILE20-LIKE KINASE, ISOFORM B-RELATED"/>
    <property type="match status" value="1"/>
</dbReference>
<dbReference type="Pfam" id="PF00780">
    <property type="entry name" value="CNH"/>
    <property type="match status" value="1"/>
</dbReference>
<keyword evidence="6" id="KW-0808">Transferase</keyword>
<evidence type="ECO:0000259" key="14">
    <source>
        <dbReference type="PROSITE" id="PS50219"/>
    </source>
</evidence>
<evidence type="ECO:0000256" key="8">
    <source>
        <dbReference type="ARBA" id="ARBA00022777"/>
    </source>
</evidence>
<dbReference type="SUPFAM" id="SSF56112">
    <property type="entry name" value="Protein kinase-like (PK-like)"/>
    <property type="match status" value="1"/>
</dbReference>
<organism evidence="15 16">
    <name type="scientific">Gouania willdenowi</name>
    <name type="common">Blunt-snouted clingfish</name>
    <name type="synonym">Lepadogaster willdenowi</name>
    <dbReference type="NCBI Taxonomy" id="441366"/>
    <lineage>
        <taxon>Eukaryota</taxon>
        <taxon>Metazoa</taxon>
        <taxon>Chordata</taxon>
        <taxon>Craniata</taxon>
        <taxon>Vertebrata</taxon>
        <taxon>Euteleostomi</taxon>
        <taxon>Actinopterygii</taxon>
        <taxon>Neopterygii</taxon>
        <taxon>Teleostei</taxon>
        <taxon>Neoteleostei</taxon>
        <taxon>Acanthomorphata</taxon>
        <taxon>Ovalentaria</taxon>
        <taxon>Blenniimorphae</taxon>
        <taxon>Blenniiformes</taxon>
        <taxon>Gobiesocoidei</taxon>
        <taxon>Gobiesocidae</taxon>
        <taxon>Gobiesocinae</taxon>
        <taxon>Gouania</taxon>
    </lineage>
</organism>
<reference evidence="15" key="2">
    <citation type="submission" date="2025-08" db="UniProtKB">
        <authorList>
            <consortium name="Ensembl"/>
        </authorList>
    </citation>
    <scope>IDENTIFICATION</scope>
</reference>
<feature type="binding site" evidence="11 12">
    <location>
        <position position="49"/>
    </location>
    <ligand>
        <name>ATP</name>
        <dbReference type="ChEBI" id="CHEBI:30616"/>
    </ligand>
</feature>
<dbReference type="GO" id="GO:0005524">
    <property type="term" value="F:ATP binding"/>
    <property type="evidence" value="ECO:0007669"/>
    <property type="project" value="UniProtKB-UniRule"/>
</dbReference>
<dbReference type="Proteomes" id="UP000694680">
    <property type="component" value="Chromosome 18"/>
</dbReference>
<evidence type="ECO:0000256" key="2">
    <source>
        <dbReference type="ARBA" id="ARBA00008874"/>
    </source>
</evidence>
<name>A0A8C5HSS4_GOUWI</name>
<keyword evidence="4" id="KW-0723">Serine/threonine-protein kinase</keyword>
<keyword evidence="16" id="KW-1185">Reference proteome</keyword>
<comment type="similarity">
    <text evidence="2">Belongs to the protein kinase superfamily. STE Ser/Thr protein kinase family. STE20 subfamily.</text>
</comment>
<evidence type="ECO:0000256" key="10">
    <source>
        <dbReference type="PIRSR" id="PIRSR038172-1"/>
    </source>
</evidence>
<evidence type="ECO:0000313" key="15">
    <source>
        <dbReference type="Ensembl" id="ENSGWIP00000049398.1"/>
    </source>
</evidence>
<dbReference type="Ensembl" id="ENSGWIT00000053391.1">
    <property type="protein sequence ID" value="ENSGWIP00000049398.1"/>
    <property type="gene ID" value="ENSGWIG00000021168.1"/>
</dbReference>
<feature type="domain" description="CNH" evidence="14">
    <location>
        <begin position="388"/>
        <end position="680"/>
    </location>
</feature>
<evidence type="ECO:0000256" key="5">
    <source>
        <dbReference type="ARBA" id="ARBA00022553"/>
    </source>
</evidence>
<keyword evidence="9 11" id="KW-0067">ATP-binding</keyword>
<keyword evidence="7 11" id="KW-0547">Nucleotide-binding</keyword>
<evidence type="ECO:0000256" key="3">
    <source>
        <dbReference type="ARBA" id="ARBA00012513"/>
    </source>
</evidence>
<feature type="binding site" evidence="11">
    <location>
        <begin position="26"/>
        <end position="34"/>
    </location>
    <ligand>
        <name>ATP</name>
        <dbReference type="ChEBI" id="CHEBI:30616"/>
    </ligand>
</feature>
<evidence type="ECO:0000256" key="9">
    <source>
        <dbReference type="ARBA" id="ARBA00022840"/>
    </source>
</evidence>
<dbReference type="SMART" id="SM00036">
    <property type="entry name" value="CNH"/>
    <property type="match status" value="1"/>
</dbReference>
<dbReference type="InterPro" id="IPR021160">
    <property type="entry name" value="MAPKKKK"/>
</dbReference>
<evidence type="ECO:0000259" key="13">
    <source>
        <dbReference type="PROSITE" id="PS50011"/>
    </source>
</evidence>
<dbReference type="Pfam" id="PF00069">
    <property type="entry name" value="Pkinase"/>
    <property type="match status" value="1"/>
</dbReference>
<dbReference type="InterPro" id="IPR000719">
    <property type="entry name" value="Prot_kinase_dom"/>
</dbReference>
<dbReference type="EC" id="2.7.11.1" evidence="3"/>
<dbReference type="InterPro" id="IPR001180">
    <property type="entry name" value="CNH_dom"/>
</dbReference>
<accession>A0A8C5HSS4</accession>
<reference evidence="15" key="1">
    <citation type="submission" date="2020-06" db="EMBL/GenBank/DDBJ databases">
        <authorList>
            <consortium name="Wellcome Sanger Institute Data Sharing"/>
        </authorList>
    </citation>
    <scope>NUCLEOTIDE SEQUENCE [LARGE SCALE GENOMIC DNA]</scope>
</reference>
<dbReference type="InterPro" id="IPR050629">
    <property type="entry name" value="STE20/SPS1-PAK"/>
</dbReference>
<evidence type="ECO:0000256" key="7">
    <source>
        <dbReference type="ARBA" id="ARBA00022741"/>
    </source>
</evidence>
<keyword evidence="5" id="KW-0597">Phosphoprotein</keyword>
<gene>
    <name evidence="15" type="primary">map4k2</name>
</gene>
<dbReference type="GO" id="GO:0005737">
    <property type="term" value="C:cytoplasm"/>
    <property type="evidence" value="ECO:0007669"/>
    <property type="project" value="TreeGrafter"/>
</dbReference>
<evidence type="ECO:0000313" key="16">
    <source>
        <dbReference type="Proteomes" id="UP000694680"/>
    </source>
</evidence>
<dbReference type="Gene3D" id="1.10.510.10">
    <property type="entry name" value="Transferase(Phosphotransferase) domain 1"/>
    <property type="match status" value="1"/>
</dbReference>
<keyword evidence="8" id="KW-0418">Kinase</keyword>
<dbReference type="InterPro" id="IPR011009">
    <property type="entry name" value="Kinase-like_dom_sf"/>
</dbReference>